<sequence>MNIRPISSRSKIVLLVAAGLIVASSATAGAAVLITGQNVKNESLTGRDIRNGSVKGVDIRNGSLTKDDFSGDLQGPVGPQGPKGDQGEQGIQGPQGAQGPQGPAGVSGLQYVLVDKVVGGNSTEAWGADCPAGKRALGGGVSSTAPGNVVIRESAFQSAGETLGTGWWVQISNVGVGSLTAYVWVSCAAV</sequence>
<keyword evidence="2" id="KW-0732">Signal</keyword>
<feature type="region of interest" description="Disordered" evidence="1">
    <location>
        <begin position="50"/>
        <end position="104"/>
    </location>
</feature>
<protein>
    <submittedName>
        <fullName evidence="3">Collagen-like protein</fullName>
    </submittedName>
</protein>
<dbReference type="Proteomes" id="UP000660668">
    <property type="component" value="Unassembled WGS sequence"/>
</dbReference>
<proteinExistence type="predicted"/>
<evidence type="ECO:0000313" key="4">
    <source>
        <dbReference type="Proteomes" id="UP000660668"/>
    </source>
</evidence>
<feature type="signal peptide" evidence="2">
    <location>
        <begin position="1"/>
        <end position="30"/>
    </location>
</feature>
<comment type="caution">
    <text evidence="3">The sequence shown here is derived from an EMBL/GenBank/DDBJ whole genome shotgun (WGS) entry which is preliminary data.</text>
</comment>
<dbReference type="EMBL" id="JADKPO010000027">
    <property type="protein sequence ID" value="MBF4769541.1"/>
    <property type="molecule type" value="Genomic_DNA"/>
</dbReference>
<dbReference type="Gene3D" id="1.20.5.320">
    <property type="entry name" value="6-Phosphogluconate Dehydrogenase, domain 3"/>
    <property type="match status" value="1"/>
</dbReference>
<accession>A0A930YIB7</accession>
<evidence type="ECO:0000256" key="2">
    <source>
        <dbReference type="SAM" id="SignalP"/>
    </source>
</evidence>
<evidence type="ECO:0000256" key="1">
    <source>
        <dbReference type="SAM" id="MobiDB-lite"/>
    </source>
</evidence>
<name>A0A930YIB7_9ACTN</name>
<gene>
    <name evidence="3" type="ORF">ISU10_17370</name>
</gene>
<reference evidence="3" key="1">
    <citation type="submission" date="2020-11" db="EMBL/GenBank/DDBJ databases">
        <title>Nocardioides cynanchi sp. nov., isolated from soil of rhizosphere of Cynanchum wilfordii.</title>
        <authorList>
            <person name="Lee J.-S."/>
            <person name="Suh M.K."/>
            <person name="Kim J.-S."/>
        </authorList>
    </citation>
    <scope>NUCLEOTIDE SEQUENCE</scope>
    <source>
        <strain evidence="3">KCTC 19276</strain>
    </source>
</reference>
<organism evidence="3 4">
    <name type="scientific">Nocardioides agariphilus</name>
    <dbReference type="NCBI Taxonomy" id="433664"/>
    <lineage>
        <taxon>Bacteria</taxon>
        <taxon>Bacillati</taxon>
        <taxon>Actinomycetota</taxon>
        <taxon>Actinomycetes</taxon>
        <taxon>Propionibacteriales</taxon>
        <taxon>Nocardioidaceae</taxon>
        <taxon>Nocardioides</taxon>
    </lineage>
</organism>
<keyword evidence="4" id="KW-1185">Reference proteome</keyword>
<dbReference type="AlphaFoldDB" id="A0A930YIB7"/>
<evidence type="ECO:0000313" key="3">
    <source>
        <dbReference type="EMBL" id="MBF4769541.1"/>
    </source>
</evidence>
<dbReference type="RefSeq" id="WP_194697688.1">
    <property type="nucleotide sequence ID" value="NZ_JADKPO010000027.1"/>
</dbReference>
<feature type="chain" id="PRO_5037988125" evidence="2">
    <location>
        <begin position="31"/>
        <end position="190"/>
    </location>
</feature>
<keyword evidence="3" id="KW-0176">Collagen</keyword>
<feature type="compositionally biased region" description="Low complexity" evidence="1">
    <location>
        <begin position="88"/>
        <end position="104"/>
    </location>
</feature>